<accession>A0AAV9X1I1</accession>
<proteinExistence type="predicted"/>
<dbReference type="AlphaFoldDB" id="A0AAV9X1I1"/>
<name>A0AAV9X1I1_9PEZI</name>
<evidence type="ECO:0000256" key="1">
    <source>
        <dbReference type="SAM" id="MobiDB-lite"/>
    </source>
</evidence>
<comment type="caution">
    <text evidence="2">The sequence shown here is derived from an EMBL/GenBank/DDBJ whole genome shotgun (WGS) entry which is preliminary data.</text>
</comment>
<evidence type="ECO:0000313" key="2">
    <source>
        <dbReference type="EMBL" id="KAK6533341.1"/>
    </source>
</evidence>
<sequence>MNNKIQTTSHEAIKGAPGIMVPNAEMQEEFHKQNVQNEEAAARMKAEKESKGDSSKKPDAKESKSD</sequence>
<keyword evidence="3" id="KW-1185">Reference proteome</keyword>
<evidence type="ECO:0000313" key="3">
    <source>
        <dbReference type="Proteomes" id="UP001365542"/>
    </source>
</evidence>
<reference evidence="2 3" key="1">
    <citation type="submission" date="2019-10" db="EMBL/GenBank/DDBJ databases">
        <authorList>
            <person name="Palmer J.M."/>
        </authorList>
    </citation>
    <scope>NUCLEOTIDE SEQUENCE [LARGE SCALE GENOMIC DNA]</scope>
    <source>
        <strain evidence="2 3">TWF694</strain>
    </source>
</reference>
<protein>
    <submittedName>
        <fullName evidence="2">Uncharacterized protein</fullName>
    </submittedName>
</protein>
<feature type="region of interest" description="Disordered" evidence="1">
    <location>
        <begin position="25"/>
        <end position="66"/>
    </location>
</feature>
<dbReference type="Proteomes" id="UP001365542">
    <property type="component" value="Unassembled WGS sequence"/>
</dbReference>
<gene>
    <name evidence="2" type="ORF">TWF694_002291</name>
</gene>
<organism evidence="2 3">
    <name type="scientific">Orbilia ellipsospora</name>
    <dbReference type="NCBI Taxonomy" id="2528407"/>
    <lineage>
        <taxon>Eukaryota</taxon>
        <taxon>Fungi</taxon>
        <taxon>Dikarya</taxon>
        <taxon>Ascomycota</taxon>
        <taxon>Pezizomycotina</taxon>
        <taxon>Orbiliomycetes</taxon>
        <taxon>Orbiliales</taxon>
        <taxon>Orbiliaceae</taxon>
        <taxon>Orbilia</taxon>
    </lineage>
</organism>
<feature type="compositionally biased region" description="Basic and acidic residues" evidence="1">
    <location>
        <begin position="40"/>
        <end position="66"/>
    </location>
</feature>
<dbReference type="EMBL" id="JAVHJO010000011">
    <property type="protein sequence ID" value="KAK6533341.1"/>
    <property type="molecule type" value="Genomic_DNA"/>
</dbReference>